<keyword evidence="2" id="KW-1185">Reference proteome</keyword>
<organism evidence="1 2">
    <name type="scientific">Longimycelium tulufanense</name>
    <dbReference type="NCBI Taxonomy" id="907463"/>
    <lineage>
        <taxon>Bacteria</taxon>
        <taxon>Bacillati</taxon>
        <taxon>Actinomycetota</taxon>
        <taxon>Actinomycetes</taxon>
        <taxon>Pseudonocardiales</taxon>
        <taxon>Pseudonocardiaceae</taxon>
        <taxon>Longimycelium</taxon>
    </lineage>
</organism>
<evidence type="ECO:0000313" key="2">
    <source>
        <dbReference type="Proteomes" id="UP000637578"/>
    </source>
</evidence>
<dbReference type="EMBL" id="BMMK01000022">
    <property type="protein sequence ID" value="GGM67471.1"/>
    <property type="molecule type" value="Genomic_DNA"/>
</dbReference>
<evidence type="ECO:0000313" key="1">
    <source>
        <dbReference type="EMBL" id="GGM67471.1"/>
    </source>
</evidence>
<proteinExistence type="predicted"/>
<comment type="caution">
    <text evidence="1">The sequence shown here is derived from an EMBL/GenBank/DDBJ whole genome shotgun (WGS) entry which is preliminary data.</text>
</comment>
<dbReference type="AlphaFoldDB" id="A0A8J3FVE3"/>
<dbReference type="Proteomes" id="UP000637578">
    <property type="component" value="Unassembled WGS sequence"/>
</dbReference>
<accession>A0A8J3FVE3</accession>
<dbReference type="RefSeq" id="WP_189060170.1">
    <property type="nucleotide sequence ID" value="NZ_BMMK01000022.1"/>
</dbReference>
<name>A0A8J3FVE3_9PSEU</name>
<gene>
    <name evidence="1" type="ORF">GCM10012275_42590</name>
</gene>
<sequence length="77" mass="8315">MSSTTVTWVPAGHCRHAYLGTPMPGEWTVKVLCGKEILFARPSPDSSAWGWDRCVHCARLLPPIPVVEVDLPADGGS</sequence>
<reference evidence="1" key="2">
    <citation type="submission" date="2020-09" db="EMBL/GenBank/DDBJ databases">
        <authorList>
            <person name="Sun Q."/>
            <person name="Zhou Y."/>
        </authorList>
    </citation>
    <scope>NUCLEOTIDE SEQUENCE</scope>
    <source>
        <strain evidence="1">CGMCC 4.5737</strain>
    </source>
</reference>
<reference evidence="1" key="1">
    <citation type="journal article" date="2014" name="Int. J. Syst. Evol. Microbiol.">
        <title>Complete genome sequence of Corynebacterium casei LMG S-19264T (=DSM 44701T), isolated from a smear-ripened cheese.</title>
        <authorList>
            <consortium name="US DOE Joint Genome Institute (JGI-PGF)"/>
            <person name="Walter F."/>
            <person name="Albersmeier A."/>
            <person name="Kalinowski J."/>
            <person name="Ruckert C."/>
        </authorList>
    </citation>
    <scope>NUCLEOTIDE SEQUENCE</scope>
    <source>
        <strain evidence="1">CGMCC 4.5737</strain>
    </source>
</reference>
<protein>
    <submittedName>
        <fullName evidence="1">Uncharacterized protein</fullName>
    </submittedName>
</protein>